<dbReference type="Pfam" id="PF13855">
    <property type="entry name" value="LRR_8"/>
    <property type="match status" value="1"/>
</dbReference>
<keyword evidence="2" id="KW-1003">Cell membrane</keyword>
<evidence type="ECO:0000256" key="12">
    <source>
        <dbReference type="SAM" id="Phobius"/>
    </source>
</evidence>
<dbReference type="GO" id="GO:0009653">
    <property type="term" value="P:anatomical structure morphogenesis"/>
    <property type="evidence" value="ECO:0007669"/>
    <property type="project" value="UniProtKB-ARBA"/>
</dbReference>
<evidence type="ECO:0000256" key="9">
    <source>
        <dbReference type="ARBA" id="ARBA00023170"/>
    </source>
</evidence>
<accession>A0A7S3HLI2</accession>
<evidence type="ECO:0000256" key="2">
    <source>
        <dbReference type="ARBA" id="ARBA00022475"/>
    </source>
</evidence>
<protein>
    <submittedName>
        <fullName evidence="14">Uncharacterized protein</fullName>
    </submittedName>
</protein>
<evidence type="ECO:0000256" key="7">
    <source>
        <dbReference type="ARBA" id="ARBA00022989"/>
    </source>
</evidence>
<keyword evidence="8 12" id="KW-0472">Membrane</keyword>
<evidence type="ECO:0000256" key="10">
    <source>
        <dbReference type="ARBA" id="ARBA00023180"/>
    </source>
</evidence>
<keyword evidence="9" id="KW-0675">Receptor</keyword>
<feature type="transmembrane region" description="Helical" evidence="12">
    <location>
        <begin position="1094"/>
        <end position="1114"/>
    </location>
</feature>
<feature type="transmembrane region" description="Helical" evidence="12">
    <location>
        <begin position="845"/>
        <end position="871"/>
    </location>
</feature>
<evidence type="ECO:0000256" key="3">
    <source>
        <dbReference type="ARBA" id="ARBA00022614"/>
    </source>
</evidence>
<dbReference type="PANTHER" id="PTHR48052:SF66">
    <property type="entry name" value="OS02G0610000 PROTEIN"/>
    <property type="match status" value="1"/>
</dbReference>
<dbReference type="FunFam" id="3.80.10.10:FF:000400">
    <property type="entry name" value="Nuclear pore complex protein NUP107"/>
    <property type="match status" value="1"/>
</dbReference>
<keyword evidence="3" id="KW-0433">Leucine-rich repeat</keyword>
<feature type="transmembrane region" description="Helical" evidence="12">
    <location>
        <begin position="998"/>
        <end position="1019"/>
    </location>
</feature>
<reference evidence="14" key="1">
    <citation type="submission" date="2021-01" db="EMBL/GenBank/DDBJ databases">
        <authorList>
            <person name="Corre E."/>
            <person name="Pelletier E."/>
            <person name="Niang G."/>
            <person name="Scheremetjew M."/>
            <person name="Finn R."/>
            <person name="Kale V."/>
            <person name="Holt S."/>
            <person name="Cochrane G."/>
            <person name="Meng A."/>
            <person name="Brown T."/>
            <person name="Cohen L."/>
        </authorList>
    </citation>
    <scope>NUCLEOTIDE SEQUENCE</scope>
    <source>
        <strain evidence="14">CCAP 955/1</strain>
    </source>
</reference>
<feature type="transmembrane region" description="Helical" evidence="12">
    <location>
        <begin position="679"/>
        <end position="700"/>
    </location>
</feature>
<evidence type="ECO:0000256" key="1">
    <source>
        <dbReference type="ARBA" id="ARBA00004236"/>
    </source>
</evidence>
<dbReference type="InterPro" id="IPR032675">
    <property type="entry name" value="LRR_dom_sf"/>
</dbReference>
<evidence type="ECO:0000256" key="4">
    <source>
        <dbReference type="ARBA" id="ARBA00022692"/>
    </source>
</evidence>
<evidence type="ECO:0000256" key="11">
    <source>
        <dbReference type="ARBA" id="ARBA00037847"/>
    </source>
</evidence>
<evidence type="ECO:0000313" key="14">
    <source>
        <dbReference type="EMBL" id="CAE0298526.1"/>
    </source>
</evidence>
<gene>
    <name evidence="14" type="ORF">SELO1098_LOCUS27380</name>
</gene>
<dbReference type="InterPro" id="IPR001611">
    <property type="entry name" value="Leu-rich_rpt"/>
</dbReference>
<feature type="transmembrane region" description="Helical" evidence="12">
    <location>
        <begin position="913"/>
        <end position="938"/>
    </location>
</feature>
<dbReference type="GO" id="GO:0005886">
    <property type="term" value="C:plasma membrane"/>
    <property type="evidence" value="ECO:0007669"/>
    <property type="project" value="UniProtKB-SubCell"/>
</dbReference>
<dbReference type="SUPFAM" id="SSF52058">
    <property type="entry name" value="L domain-like"/>
    <property type="match status" value="2"/>
</dbReference>
<dbReference type="FunFam" id="3.80.10.10:FF:000095">
    <property type="entry name" value="LRR receptor-like serine/threonine-protein kinase GSO1"/>
    <property type="match status" value="1"/>
</dbReference>
<dbReference type="GO" id="GO:0012505">
    <property type="term" value="C:endomembrane system"/>
    <property type="evidence" value="ECO:0007669"/>
    <property type="project" value="UniProtKB-SubCell"/>
</dbReference>
<proteinExistence type="predicted"/>
<evidence type="ECO:0000256" key="6">
    <source>
        <dbReference type="ARBA" id="ARBA00022737"/>
    </source>
</evidence>
<feature type="signal peptide" evidence="13">
    <location>
        <begin position="1"/>
        <end position="24"/>
    </location>
</feature>
<feature type="chain" id="PRO_5031040972" evidence="13">
    <location>
        <begin position="25"/>
        <end position="1285"/>
    </location>
</feature>
<keyword evidence="7 12" id="KW-1133">Transmembrane helix</keyword>
<keyword evidence="10" id="KW-0325">Glycoprotein</keyword>
<keyword evidence="4 12" id="KW-0812">Transmembrane</keyword>
<name>A0A7S3HLI2_9STRA</name>
<keyword evidence="6" id="KW-0677">Repeat</keyword>
<feature type="transmembrane region" description="Helical" evidence="12">
    <location>
        <begin position="1120"/>
        <end position="1142"/>
    </location>
</feature>
<feature type="transmembrane region" description="Helical" evidence="12">
    <location>
        <begin position="1201"/>
        <end position="1222"/>
    </location>
</feature>
<organism evidence="14">
    <name type="scientific">Spumella elongata</name>
    <dbReference type="NCBI Taxonomy" id="89044"/>
    <lineage>
        <taxon>Eukaryota</taxon>
        <taxon>Sar</taxon>
        <taxon>Stramenopiles</taxon>
        <taxon>Ochrophyta</taxon>
        <taxon>Chrysophyceae</taxon>
        <taxon>Chromulinales</taxon>
        <taxon>Chromulinaceae</taxon>
        <taxon>Spumella</taxon>
    </lineage>
</organism>
<keyword evidence="5 13" id="KW-0732">Signal</keyword>
<dbReference type="EMBL" id="HBIC01053359">
    <property type="protein sequence ID" value="CAE0298526.1"/>
    <property type="molecule type" value="Transcribed_RNA"/>
</dbReference>
<sequence length="1285" mass="143056">MIVTRFVILCLASVLVLHIRTSAGDIIGYQTFGNLTIPTIEYEALYNIYSTTNGDWWTWAPQESGVPWNFSANANPCNDHWQGIGCNYTNSEQEVHVTMLVLPNHNMTGNFPESISNLSYLTGLALDINHLNGTIPRSIGTNLPNLTELSLTENTLHGSLPAWIGDLTKLKILSLADNHFTGPIPISYGNLTRLTDFNIAENKITGTLPAALATLTNLKTFYIFDNVFTGTIPDYLCNMVDMILLGVYLNQFHGGIPTCVGNLKQLRWFMIYGNILSGTIPPEVGQMSSVELLWMGENRLHGSIPDSVSQLTNLQQLISYENQHTGPLPKDIGNCSSLLYLEVYMNHMTGSLPWSLGFAPRLQQVIVHHNMFSHTLPASLGNLHEAVNMYLGDNHFTGTVPRTLSQLPAISELFISHNYLTGTLDGVFNSTIQINLTNVQVDYNELTGTLPEQVFLLSQLNTFVAVSNCLTGTIPEAVCTGQELVSLILDGFQSAPACRRSILPSISKSYIVHDKHQGTLPTCIFTMPKLTSLHVSGNGLMGTLPDITNVGSKLVDMKISYNSMRGTVPMAFQMVQWKNLDLSYNRFTGTLSSKFASINRDLNLNLGHLIVHYNLTNASIVLQNNRLSGKVPSVMVHQQNISILGTNLFSCRLDKRDLPGNDEDHDNYECASDSFNTPFYVFLGLTALVAAVAVVSIYHLQWERLPHSVRICLEWVQKWTLDKESLPHNFKYVCAMSDILCKMSVYCTAVILIVLVPWYTAASYYYGTYYQQYAWTVSAAFLSGSTVTAVQIFFYLALILAFVAALIYLLVEYKTTAEKVPESEVLTRQISDAPVLPTLSKGARLLVYLAFMSVNVIVVVSANVAFVYVALYESNAALLVAQLFLSLFKLMWNNFCAPFLLRFIANHVSRLTADFVTIQIIAALFNNIAIPCLVVAVVSPSCFNSVFRSPSAVDALYTYEQCTTFTSSAECILYTPTVQSTSFDPPFLYDYQCSSSLITYYGPAFVYLAIAATFGTPLVKLAGQQLLLRAEPGTFWFKVLDVTVPRILRPISYIYENRTSNDSGTPRPSESLRHTFAISYDTLQRSLFHPYFDANMFIISLLTYLGILLTFGVVFPPIALAMSVTMISVAWQAKLAVGRFLYQARELNANKFVKIIEQECKGAVTIRKISRSIFMVVCFSCTFYSLFLFDTLGDSAGVEGAYWVLILMPLFPMLIYGVVRLLRDRDDFVNFHMHVADPENNARKSEIGLPLTPMHSFTAKDANEAIDAESISKMEENTTYNVMRG</sequence>
<feature type="transmembrane region" description="Helical" evidence="12">
    <location>
        <begin position="792"/>
        <end position="811"/>
    </location>
</feature>
<comment type="subcellular location">
    <subcellularLocation>
        <location evidence="1">Cell membrane</location>
    </subcellularLocation>
    <subcellularLocation>
        <location evidence="11">Endomembrane system</location>
        <topology evidence="11">Single-pass membrane protein</topology>
    </subcellularLocation>
</comment>
<feature type="transmembrane region" description="Helical" evidence="12">
    <location>
        <begin position="877"/>
        <end position="901"/>
    </location>
</feature>
<feature type="transmembrane region" description="Helical" evidence="12">
    <location>
        <begin position="745"/>
        <end position="766"/>
    </location>
</feature>
<feature type="transmembrane region" description="Helical" evidence="12">
    <location>
        <begin position="1172"/>
        <end position="1189"/>
    </location>
</feature>
<dbReference type="PANTHER" id="PTHR48052">
    <property type="entry name" value="UNNAMED PRODUCT"/>
    <property type="match status" value="1"/>
</dbReference>
<evidence type="ECO:0000256" key="13">
    <source>
        <dbReference type="SAM" id="SignalP"/>
    </source>
</evidence>
<evidence type="ECO:0000256" key="5">
    <source>
        <dbReference type="ARBA" id="ARBA00022729"/>
    </source>
</evidence>
<evidence type="ECO:0000256" key="8">
    <source>
        <dbReference type="ARBA" id="ARBA00023136"/>
    </source>
</evidence>
<dbReference type="Gene3D" id="3.80.10.10">
    <property type="entry name" value="Ribonuclease Inhibitor"/>
    <property type="match status" value="3"/>
</dbReference>